<evidence type="ECO:0000313" key="1">
    <source>
        <dbReference type="EMBL" id="MDD7973515.1"/>
    </source>
</evidence>
<gene>
    <name evidence="1" type="ORF">PUT78_20860</name>
</gene>
<comment type="caution">
    <text evidence="1">The sequence shown here is derived from an EMBL/GenBank/DDBJ whole genome shotgun (WGS) entry which is preliminary data.</text>
</comment>
<organism evidence="1 2">
    <name type="scientific">Roseinatronobacter alkalisoli</name>
    <dbReference type="NCBI Taxonomy" id="3028235"/>
    <lineage>
        <taxon>Bacteria</taxon>
        <taxon>Pseudomonadati</taxon>
        <taxon>Pseudomonadota</taxon>
        <taxon>Alphaproteobacteria</taxon>
        <taxon>Rhodobacterales</taxon>
        <taxon>Paracoccaceae</taxon>
        <taxon>Roseinatronobacter</taxon>
    </lineage>
</organism>
<evidence type="ECO:0000313" key="2">
    <source>
        <dbReference type="Proteomes" id="UP001431784"/>
    </source>
</evidence>
<dbReference type="Proteomes" id="UP001431784">
    <property type="component" value="Unassembled WGS sequence"/>
</dbReference>
<dbReference type="EMBL" id="JAQZSM010000037">
    <property type="protein sequence ID" value="MDD7973515.1"/>
    <property type="molecule type" value="Genomic_DNA"/>
</dbReference>
<name>A0ABT5TEH6_9RHOB</name>
<sequence length="41" mass="4703">MEQFGDERDFTSDAWLLVIDVAALDCSDRFYTAQVLIFVSD</sequence>
<protein>
    <submittedName>
        <fullName evidence="1">Uncharacterized protein</fullName>
    </submittedName>
</protein>
<proteinExistence type="predicted"/>
<keyword evidence="2" id="KW-1185">Reference proteome</keyword>
<reference evidence="1" key="1">
    <citation type="submission" date="2023-02" db="EMBL/GenBank/DDBJ databases">
        <title>Description of Roseinatronobacter alkalisoli sp. nov., an alkaliphilic bacerium isolated from soda soil.</title>
        <authorList>
            <person name="Wei W."/>
        </authorList>
    </citation>
    <scope>NUCLEOTIDE SEQUENCE</scope>
    <source>
        <strain evidence="1">HJB301</strain>
    </source>
</reference>
<accession>A0ABT5TEH6</accession>